<dbReference type="OrthoDB" id="63267at2759"/>
<evidence type="ECO:0000313" key="4">
    <source>
        <dbReference type="EMBL" id="KAF8569960.1"/>
    </source>
</evidence>
<proteinExistence type="predicted"/>
<dbReference type="GO" id="GO:0007165">
    <property type="term" value="P:signal transduction"/>
    <property type="evidence" value="ECO:0007669"/>
    <property type="project" value="InterPro"/>
</dbReference>
<protein>
    <recommendedName>
        <fullName evidence="3">REM-1 domain-containing protein</fullName>
    </recommendedName>
</protein>
<dbReference type="InterPro" id="IPR036274">
    <property type="entry name" value="HR1_rpt_sf"/>
</dbReference>
<sequence length="772" mass="84974">MEHDAYARELAGLYGIDPTLSYSELVDEFKKLLESKKARLQKLYKMKAGVHKIEDARVGGRPTNDHLGGSTLTSQKEASTLDRRSSRLATTDLIKDINVEVQDLIQDIGDLETSILYLKHSTTNSISLTSSTNSTFNNENLADDKVAELQKALDIELQVKSGAQRLVETYKMGPRNVLEEAKRQFDSANKKIGFIRNQLIRVKQLTDTNQQPHGTLNADGFYWPPRLWVFASGDSLKNTAASTPPHSGDVKGLSNGTLSSSLACRDPIVLWKAKVFDLVHRCRVERAVLDGSRKAVHAMLDGQTHADKARKMAALQNARESLHKLYLIQLSLKSLLEKPPAVTSEITAICQAPELPNLVDSVWTSHIPGKVSSVLQTPNAPTAVTGSLEVRCFGCQDVLDTFPSEIVYNDVTGNASSSGSASKELSAQLSDGHWADVRCCLLLDHKRVWESNWRSPGQHCWDAQTNFNVDQAKELQVQVFWRRVFPPPGSPSVSYGSSNTLTTSGTLGRSSVGSATDGTAMGLDWVLGAVTYLRLEDFLGCQSSPLVLEMMPRGNVFMILKFTDPVLAKPAARLRRQNRLFSKRKGRDIPRSSEMNINVRLWARLLKSGQLLSLNRATMSGSATLNRPAEPGHLSSTTQTSTLMGHEGRYQAFDTPQRGAPASPTPSQVTISRTLLALPASRPSLHTHRVRTPSMSRLPTRLTSKQSGFSTLPVIGRSGKNLPIVRDRRHSLESASCRRLPVVQRTVSVVSRASSCQVCVCDRANRPVTMRI</sequence>
<dbReference type="SUPFAM" id="SSF46585">
    <property type="entry name" value="HR1 repeat"/>
    <property type="match status" value="2"/>
</dbReference>
<keyword evidence="5" id="KW-1185">Reference proteome</keyword>
<dbReference type="AlphaFoldDB" id="A0A8T0DQQ5"/>
<name>A0A8T0DQQ5_9TREM</name>
<dbReference type="EMBL" id="JTDF01001476">
    <property type="protein sequence ID" value="KAF8569960.1"/>
    <property type="molecule type" value="Genomic_DNA"/>
</dbReference>
<dbReference type="InterPro" id="IPR011072">
    <property type="entry name" value="HR1_rho-bd"/>
</dbReference>
<keyword evidence="1" id="KW-0175">Coiled coil</keyword>
<evidence type="ECO:0000256" key="2">
    <source>
        <dbReference type="SAM" id="MobiDB-lite"/>
    </source>
</evidence>
<gene>
    <name evidence="4" type="ORF">P879_02654</name>
</gene>
<evidence type="ECO:0000256" key="1">
    <source>
        <dbReference type="PROSITE-ProRule" id="PRU01207"/>
    </source>
</evidence>
<dbReference type="Gene3D" id="1.10.287.160">
    <property type="entry name" value="HR1 repeat"/>
    <property type="match status" value="2"/>
</dbReference>
<evidence type="ECO:0000313" key="5">
    <source>
        <dbReference type="Proteomes" id="UP000699462"/>
    </source>
</evidence>
<feature type="region of interest" description="Disordered" evidence="2">
    <location>
        <begin position="55"/>
        <end position="83"/>
    </location>
</feature>
<dbReference type="Proteomes" id="UP000699462">
    <property type="component" value="Unassembled WGS sequence"/>
</dbReference>
<organism evidence="4 5">
    <name type="scientific">Paragonimus westermani</name>
    <dbReference type="NCBI Taxonomy" id="34504"/>
    <lineage>
        <taxon>Eukaryota</taxon>
        <taxon>Metazoa</taxon>
        <taxon>Spiralia</taxon>
        <taxon>Lophotrochozoa</taxon>
        <taxon>Platyhelminthes</taxon>
        <taxon>Trematoda</taxon>
        <taxon>Digenea</taxon>
        <taxon>Plagiorchiida</taxon>
        <taxon>Troglotremata</taxon>
        <taxon>Troglotrematidae</taxon>
        <taxon>Paragonimus</taxon>
    </lineage>
</organism>
<evidence type="ECO:0000259" key="3">
    <source>
        <dbReference type="PROSITE" id="PS51860"/>
    </source>
</evidence>
<accession>A0A8T0DQQ5</accession>
<dbReference type="SMART" id="SM00742">
    <property type="entry name" value="Hr1"/>
    <property type="match status" value="2"/>
</dbReference>
<comment type="caution">
    <text evidence="4">The sequence shown here is derived from an EMBL/GenBank/DDBJ whole genome shotgun (WGS) entry which is preliminary data.</text>
</comment>
<feature type="domain" description="REM-1" evidence="3">
    <location>
        <begin position="130"/>
        <end position="208"/>
    </location>
</feature>
<reference evidence="4 5" key="1">
    <citation type="submission" date="2019-07" db="EMBL/GenBank/DDBJ databases">
        <title>Annotation for the trematode Paragonimus westermani.</title>
        <authorList>
            <person name="Choi Y.-J."/>
        </authorList>
    </citation>
    <scope>NUCLEOTIDE SEQUENCE [LARGE SCALE GENOMIC DNA]</scope>
    <source>
        <strain evidence="4">180907_Pwestermani</strain>
    </source>
</reference>
<dbReference type="PROSITE" id="PS51860">
    <property type="entry name" value="REM_1"/>
    <property type="match status" value="1"/>
</dbReference>